<proteinExistence type="predicted"/>
<comment type="caution">
    <text evidence="2">The sequence shown here is derived from an EMBL/GenBank/DDBJ whole genome shotgun (WGS) entry which is preliminary data.</text>
</comment>
<dbReference type="Gene3D" id="1.20.1280.50">
    <property type="match status" value="1"/>
</dbReference>
<name>A0A397TQ62_9GLOM</name>
<dbReference type="PROSITE" id="PS50181">
    <property type="entry name" value="FBOX"/>
    <property type="match status" value="1"/>
</dbReference>
<sequence length="362" mass="43219">MVNFLTRFINNLFNTQPTSSNNIFINNKKNQPISSISSISSILPILPIEIMQKIFKYSDKKSLFSCIFVNKYWYNCIVPILWENPFKLEPIEYPYLKYFPPVLRNFTHNKNRFMIIEIYLSCLNEDDELYIHKRKPLLNYPIYLKQLDYDDLENLVSLYLANFPDKDNKEREVQSVTKTLFKLILQKSRNLRILTIQNRRNMKHEFPNLKDFSNQQPGLFNLIKIKIEINDDHISILNIKYLLKLISLNCNQIHYLDINLKKLNDDNDSYIEIINYISDIIKSQNYLMEFSISFVKLYFDQIMFALLFQKSSLISIRLYNIIFNENSNNLLKEFNHIKDLSLIHCDGVDNNNLEIKSIFNDR</sequence>
<dbReference type="InterPro" id="IPR036047">
    <property type="entry name" value="F-box-like_dom_sf"/>
</dbReference>
<gene>
    <name evidence="2" type="ORF">C1645_811375</name>
</gene>
<dbReference type="Proteomes" id="UP000265703">
    <property type="component" value="Unassembled WGS sequence"/>
</dbReference>
<dbReference type="OrthoDB" id="2352152at2759"/>
<feature type="domain" description="F-box" evidence="1">
    <location>
        <begin position="40"/>
        <end position="85"/>
    </location>
</feature>
<evidence type="ECO:0000259" key="1">
    <source>
        <dbReference type="PROSITE" id="PS50181"/>
    </source>
</evidence>
<evidence type="ECO:0000313" key="2">
    <source>
        <dbReference type="EMBL" id="RIA99569.1"/>
    </source>
</evidence>
<keyword evidence="3" id="KW-1185">Reference proteome</keyword>
<dbReference type="InterPro" id="IPR001810">
    <property type="entry name" value="F-box_dom"/>
</dbReference>
<dbReference type="EMBL" id="QKYT01000003">
    <property type="protein sequence ID" value="RIA99569.1"/>
    <property type="molecule type" value="Genomic_DNA"/>
</dbReference>
<dbReference type="SUPFAM" id="SSF81383">
    <property type="entry name" value="F-box domain"/>
    <property type="match status" value="1"/>
</dbReference>
<dbReference type="AlphaFoldDB" id="A0A397TQ62"/>
<protein>
    <recommendedName>
        <fullName evidence="1">F-box domain-containing protein</fullName>
    </recommendedName>
</protein>
<accession>A0A397TQ62</accession>
<dbReference type="Pfam" id="PF12937">
    <property type="entry name" value="F-box-like"/>
    <property type="match status" value="1"/>
</dbReference>
<organism evidence="2 3">
    <name type="scientific">Glomus cerebriforme</name>
    <dbReference type="NCBI Taxonomy" id="658196"/>
    <lineage>
        <taxon>Eukaryota</taxon>
        <taxon>Fungi</taxon>
        <taxon>Fungi incertae sedis</taxon>
        <taxon>Mucoromycota</taxon>
        <taxon>Glomeromycotina</taxon>
        <taxon>Glomeromycetes</taxon>
        <taxon>Glomerales</taxon>
        <taxon>Glomeraceae</taxon>
        <taxon>Glomus</taxon>
    </lineage>
</organism>
<reference evidence="2 3" key="1">
    <citation type="submission" date="2018-06" db="EMBL/GenBank/DDBJ databases">
        <title>Comparative genomics reveals the genomic features of Rhizophagus irregularis, R. cerebriforme, R. diaphanum and Gigaspora rosea, and their symbiotic lifestyle signature.</title>
        <authorList>
            <person name="Morin E."/>
            <person name="San Clemente H."/>
            <person name="Chen E.C.H."/>
            <person name="De La Providencia I."/>
            <person name="Hainaut M."/>
            <person name="Kuo A."/>
            <person name="Kohler A."/>
            <person name="Murat C."/>
            <person name="Tang N."/>
            <person name="Roy S."/>
            <person name="Loubradou J."/>
            <person name="Henrissat B."/>
            <person name="Grigoriev I.V."/>
            <person name="Corradi N."/>
            <person name="Roux C."/>
            <person name="Martin F.M."/>
        </authorList>
    </citation>
    <scope>NUCLEOTIDE SEQUENCE [LARGE SCALE GENOMIC DNA]</scope>
    <source>
        <strain evidence="2 3">DAOM 227022</strain>
    </source>
</reference>
<evidence type="ECO:0000313" key="3">
    <source>
        <dbReference type="Proteomes" id="UP000265703"/>
    </source>
</evidence>
<dbReference type="STRING" id="658196.A0A397TQ62"/>